<dbReference type="Gene3D" id="3.90.180.10">
    <property type="entry name" value="Medium-chain alcohol dehydrogenases, catalytic domain"/>
    <property type="match status" value="1"/>
</dbReference>
<dbReference type="OrthoDB" id="9930022at2759"/>
<dbReference type="InterPro" id="IPR036291">
    <property type="entry name" value="NAD(P)-bd_dom_sf"/>
</dbReference>
<dbReference type="SUPFAM" id="SSF51735">
    <property type="entry name" value="NAD(P)-binding Rossmann-fold domains"/>
    <property type="match status" value="1"/>
</dbReference>
<keyword evidence="1" id="KW-0472">Membrane</keyword>
<keyword evidence="1" id="KW-0812">Transmembrane</keyword>
<dbReference type="InterPro" id="IPR013154">
    <property type="entry name" value="ADH-like_N"/>
</dbReference>
<gene>
    <name evidence="4 5" type="primary">LOC113399546</name>
</gene>
<dbReference type="GeneID" id="113399546"/>
<dbReference type="RefSeq" id="XP_064074998.1">
    <property type="nucleotide sequence ID" value="XM_064218928.1"/>
</dbReference>
<reference evidence="4" key="1">
    <citation type="submission" date="2025-04" db="UniProtKB">
        <authorList>
            <consortium name="RefSeq"/>
        </authorList>
    </citation>
    <scope>IDENTIFICATION</scope>
    <source>
        <tissue evidence="4">Thorax</tissue>
        <tissue evidence="5">Whole body</tissue>
    </source>
</reference>
<dbReference type="SMART" id="SM00829">
    <property type="entry name" value="PKS_ER"/>
    <property type="match status" value="1"/>
</dbReference>
<dbReference type="PANTHER" id="PTHR11695">
    <property type="entry name" value="ALCOHOL DEHYDROGENASE RELATED"/>
    <property type="match status" value="1"/>
</dbReference>
<keyword evidence="3" id="KW-1185">Reference proteome</keyword>
<feature type="domain" description="Enoyl reductase (ER)" evidence="2">
    <location>
        <begin position="140"/>
        <end position="482"/>
    </location>
</feature>
<evidence type="ECO:0000313" key="4">
    <source>
        <dbReference type="RefSeq" id="XP_026494477.1"/>
    </source>
</evidence>
<keyword evidence="1" id="KW-1133">Transmembrane helix</keyword>
<dbReference type="PANTHER" id="PTHR11695:SF645">
    <property type="entry name" value="RETICULON-4-INTERACTING PROTEIN 1, MITOCHONDRIAL-LIKE PROTEIN"/>
    <property type="match status" value="1"/>
</dbReference>
<evidence type="ECO:0000259" key="2">
    <source>
        <dbReference type="SMART" id="SM00829"/>
    </source>
</evidence>
<accession>A0A8B8IDW6</accession>
<evidence type="ECO:0000313" key="3">
    <source>
        <dbReference type="Proteomes" id="UP001652626"/>
    </source>
</evidence>
<dbReference type="InterPro" id="IPR011032">
    <property type="entry name" value="GroES-like_sf"/>
</dbReference>
<feature type="transmembrane region" description="Helical" evidence="1">
    <location>
        <begin position="104"/>
        <end position="123"/>
    </location>
</feature>
<dbReference type="Proteomes" id="UP001652626">
    <property type="component" value="Chromosome 25"/>
</dbReference>
<dbReference type="Gene3D" id="3.40.50.720">
    <property type="entry name" value="NAD(P)-binding Rossmann-like Domain"/>
    <property type="match status" value="1"/>
</dbReference>
<name>A0A8B8IDW6_VANTA</name>
<dbReference type="OMA" id="MHQWKEG"/>
<dbReference type="SUPFAM" id="SSF50129">
    <property type="entry name" value="GroES-like"/>
    <property type="match status" value="1"/>
</dbReference>
<sequence length="485" mass="52106">MDEFKLRAGEKIGALHEAAVVAANSSKNRFQDVFNHTADAIRRIREAFFDLWDNELVTEGRARALAWAREAARRIQEGAPPLSPMILYEELVTLLKDHVWRRSMIIFVCGAAVGGSAGLVIGLRASARVPSGPHARALHTQTDQTVILVEDAVSPGAGAGEVLVRVQAFSVSAADRSVLRGRASALRSLLAASQVTVGRGFAGVVLDVGQGVNDLEMGDEVWGCISEWSGGAANELLAIRSTRVSKRPRHLAADSAAALPWAGSLALAALRRVQYRPDSSKGKRVCVVGAAGGEGCALVQLLAAWGARVTAAAPRRAHRVLKDLGAHELVDLESNAHASPSWLSLEQYASRRGPWDCALCCSGAPPPPSPAASALLKATAPRYALLDIRPKPLLTDRLPTPFWVIFSASFYTFRFLRWITGCGTHTDWLEDKNQLREGLDNLRLLVDSGQLSPVLDKVYLPQDFESALAHACGDDAVGTSVVRFP</sequence>
<evidence type="ECO:0000256" key="1">
    <source>
        <dbReference type="SAM" id="Phobius"/>
    </source>
</evidence>
<dbReference type="InterPro" id="IPR050700">
    <property type="entry name" value="YIM1/Zinc_Alcohol_DH_Fams"/>
</dbReference>
<organism evidence="3 4">
    <name type="scientific">Vanessa tameamea</name>
    <name type="common">Kamehameha butterfly</name>
    <dbReference type="NCBI Taxonomy" id="334116"/>
    <lineage>
        <taxon>Eukaryota</taxon>
        <taxon>Metazoa</taxon>
        <taxon>Ecdysozoa</taxon>
        <taxon>Arthropoda</taxon>
        <taxon>Hexapoda</taxon>
        <taxon>Insecta</taxon>
        <taxon>Pterygota</taxon>
        <taxon>Neoptera</taxon>
        <taxon>Endopterygota</taxon>
        <taxon>Lepidoptera</taxon>
        <taxon>Glossata</taxon>
        <taxon>Ditrysia</taxon>
        <taxon>Papilionoidea</taxon>
        <taxon>Nymphalidae</taxon>
        <taxon>Nymphalinae</taxon>
        <taxon>Vanessa</taxon>
    </lineage>
</organism>
<dbReference type="AlphaFoldDB" id="A0A8B8IDW6"/>
<dbReference type="RefSeq" id="XP_026494477.1">
    <property type="nucleotide sequence ID" value="XM_026638692.1"/>
</dbReference>
<proteinExistence type="predicted"/>
<dbReference type="InterPro" id="IPR020843">
    <property type="entry name" value="ER"/>
</dbReference>
<evidence type="ECO:0000313" key="5">
    <source>
        <dbReference type="RefSeq" id="XP_064074998.1"/>
    </source>
</evidence>
<dbReference type="Pfam" id="PF08240">
    <property type="entry name" value="ADH_N"/>
    <property type="match status" value="1"/>
</dbReference>
<protein>
    <submittedName>
        <fullName evidence="4 5">Reticulon-4-interacting protein 1, mitochondrial-like</fullName>
    </submittedName>
</protein>
<dbReference type="GO" id="GO:0016491">
    <property type="term" value="F:oxidoreductase activity"/>
    <property type="evidence" value="ECO:0007669"/>
    <property type="project" value="InterPro"/>
</dbReference>
<dbReference type="GO" id="GO:0005739">
    <property type="term" value="C:mitochondrion"/>
    <property type="evidence" value="ECO:0007669"/>
    <property type="project" value="TreeGrafter"/>
</dbReference>